<dbReference type="InParanoid" id="A0A482X8F9"/>
<name>A0A482X8F9_LAOST</name>
<dbReference type="EMBL" id="QKKF02015697">
    <property type="protein sequence ID" value="RZF41987.1"/>
    <property type="molecule type" value="Genomic_DNA"/>
</dbReference>
<accession>A0A482X8F9</accession>
<gene>
    <name evidence="1" type="ORF">LSTR_LSTR011128</name>
</gene>
<sequence>MSKLLEGGVARDKKLFCFSNLLLLECILWGRGLCVNNRVGVSFKSPTCGMSKMLEGGVARDKKLFLLLQPVASK</sequence>
<proteinExistence type="predicted"/>
<protein>
    <submittedName>
        <fullName evidence="1">Uncharacterized protein</fullName>
    </submittedName>
</protein>
<dbReference type="Proteomes" id="UP000291343">
    <property type="component" value="Unassembled WGS sequence"/>
</dbReference>
<reference evidence="1 2" key="1">
    <citation type="journal article" date="2017" name="Gigascience">
        <title>Genome sequence of the small brown planthopper, Laodelphax striatellus.</title>
        <authorList>
            <person name="Zhu J."/>
            <person name="Jiang F."/>
            <person name="Wang X."/>
            <person name="Yang P."/>
            <person name="Bao Y."/>
            <person name="Zhao W."/>
            <person name="Wang W."/>
            <person name="Lu H."/>
            <person name="Wang Q."/>
            <person name="Cui N."/>
            <person name="Li J."/>
            <person name="Chen X."/>
            <person name="Luo L."/>
            <person name="Yu J."/>
            <person name="Kang L."/>
            <person name="Cui F."/>
        </authorList>
    </citation>
    <scope>NUCLEOTIDE SEQUENCE [LARGE SCALE GENOMIC DNA]</scope>
    <source>
        <strain evidence="1">Lst14</strain>
    </source>
</reference>
<evidence type="ECO:0000313" key="1">
    <source>
        <dbReference type="EMBL" id="RZF41987.1"/>
    </source>
</evidence>
<comment type="caution">
    <text evidence="1">The sequence shown here is derived from an EMBL/GenBank/DDBJ whole genome shotgun (WGS) entry which is preliminary data.</text>
</comment>
<evidence type="ECO:0000313" key="2">
    <source>
        <dbReference type="Proteomes" id="UP000291343"/>
    </source>
</evidence>
<keyword evidence="2" id="KW-1185">Reference proteome</keyword>
<organism evidence="1 2">
    <name type="scientific">Laodelphax striatellus</name>
    <name type="common">Small brown planthopper</name>
    <name type="synonym">Delphax striatella</name>
    <dbReference type="NCBI Taxonomy" id="195883"/>
    <lineage>
        <taxon>Eukaryota</taxon>
        <taxon>Metazoa</taxon>
        <taxon>Ecdysozoa</taxon>
        <taxon>Arthropoda</taxon>
        <taxon>Hexapoda</taxon>
        <taxon>Insecta</taxon>
        <taxon>Pterygota</taxon>
        <taxon>Neoptera</taxon>
        <taxon>Paraneoptera</taxon>
        <taxon>Hemiptera</taxon>
        <taxon>Auchenorrhyncha</taxon>
        <taxon>Fulgoroidea</taxon>
        <taxon>Delphacidae</taxon>
        <taxon>Criomorphinae</taxon>
        <taxon>Laodelphax</taxon>
    </lineage>
</organism>
<dbReference type="AlphaFoldDB" id="A0A482X8F9"/>